<comment type="caution">
    <text evidence="1">The sequence shown here is derived from an EMBL/GenBank/DDBJ whole genome shotgun (WGS) entry which is preliminary data.</text>
</comment>
<protein>
    <submittedName>
        <fullName evidence="1">Uncharacterized protein</fullName>
    </submittedName>
</protein>
<keyword evidence="2" id="KW-1185">Reference proteome</keyword>
<reference evidence="2" key="1">
    <citation type="journal article" date="2023" name="Nat. Plants">
        <title>Single-cell RNA sequencing provides a high-resolution roadmap for understanding the multicellular compartmentation of specialized metabolism.</title>
        <authorList>
            <person name="Sun S."/>
            <person name="Shen X."/>
            <person name="Li Y."/>
            <person name="Li Y."/>
            <person name="Wang S."/>
            <person name="Li R."/>
            <person name="Zhang H."/>
            <person name="Shen G."/>
            <person name="Guo B."/>
            <person name="Wei J."/>
            <person name="Xu J."/>
            <person name="St-Pierre B."/>
            <person name="Chen S."/>
            <person name="Sun C."/>
        </authorList>
    </citation>
    <scope>NUCLEOTIDE SEQUENCE [LARGE SCALE GENOMIC DNA]</scope>
</reference>
<proteinExistence type="predicted"/>
<dbReference type="EMBL" id="CM044703">
    <property type="protein sequence ID" value="KAI5673439.1"/>
    <property type="molecule type" value="Genomic_DNA"/>
</dbReference>
<dbReference type="Proteomes" id="UP001060085">
    <property type="component" value="Linkage Group LG03"/>
</dbReference>
<evidence type="ECO:0000313" key="1">
    <source>
        <dbReference type="EMBL" id="KAI5673439.1"/>
    </source>
</evidence>
<gene>
    <name evidence="1" type="ORF">M9H77_13803</name>
</gene>
<organism evidence="1 2">
    <name type="scientific">Catharanthus roseus</name>
    <name type="common">Madagascar periwinkle</name>
    <name type="synonym">Vinca rosea</name>
    <dbReference type="NCBI Taxonomy" id="4058"/>
    <lineage>
        <taxon>Eukaryota</taxon>
        <taxon>Viridiplantae</taxon>
        <taxon>Streptophyta</taxon>
        <taxon>Embryophyta</taxon>
        <taxon>Tracheophyta</taxon>
        <taxon>Spermatophyta</taxon>
        <taxon>Magnoliopsida</taxon>
        <taxon>eudicotyledons</taxon>
        <taxon>Gunneridae</taxon>
        <taxon>Pentapetalae</taxon>
        <taxon>asterids</taxon>
        <taxon>lamiids</taxon>
        <taxon>Gentianales</taxon>
        <taxon>Apocynaceae</taxon>
        <taxon>Rauvolfioideae</taxon>
        <taxon>Vinceae</taxon>
        <taxon>Catharanthinae</taxon>
        <taxon>Catharanthus</taxon>
    </lineage>
</organism>
<accession>A0ACC0BLG3</accession>
<evidence type="ECO:0000313" key="2">
    <source>
        <dbReference type="Proteomes" id="UP001060085"/>
    </source>
</evidence>
<sequence length="223" mass="25884">MESQKTYQLRKRQFFMDRKHNQTSQGEAARVLMEFLEVAITSIVFLKGIYPNGAFERRRYMNLVVHKASHPQLRDYINSAVNGLLPSIQKGLVERIAVIFFDNSNVPIERFVFKVHLNLSYSSNVEETDLEFALRAFLIKLPVSEPLTKVLPRGCRWEITAYFRALPQISTSREAEMWIPTDTKQWQQLPLITPVKSMNSEPLGVQLYLEQPNLSEPKHKGEF</sequence>
<name>A0ACC0BLG3_CATRO</name>